<reference evidence="2" key="1">
    <citation type="journal article" date="2020" name="Stud. Mycol.">
        <title>101 Dothideomycetes genomes: a test case for predicting lifestyles and emergence of pathogens.</title>
        <authorList>
            <person name="Haridas S."/>
            <person name="Albert R."/>
            <person name="Binder M."/>
            <person name="Bloem J."/>
            <person name="Labutti K."/>
            <person name="Salamov A."/>
            <person name="Andreopoulos B."/>
            <person name="Baker S."/>
            <person name="Barry K."/>
            <person name="Bills G."/>
            <person name="Bluhm B."/>
            <person name="Cannon C."/>
            <person name="Castanera R."/>
            <person name="Culley D."/>
            <person name="Daum C."/>
            <person name="Ezra D."/>
            <person name="Gonzalez J."/>
            <person name="Henrissat B."/>
            <person name="Kuo A."/>
            <person name="Liang C."/>
            <person name="Lipzen A."/>
            <person name="Lutzoni F."/>
            <person name="Magnuson J."/>
            <person name="Mondo S."/>
            <person name="Nolan M."/>
            <person name="Ohm R."/>
            <person name="Pangilinan J."/>
            <person name="Park H.-J."/>
            <person name="Ramirez L."/>
            <person name="Alfaro M."/>
            <person name="Sun H."/>
            <person name="Tritt A."/>
            <person name="Yoshinaga Y."/>
            <person name="Zwiers L.-H."/>
            <person name="Turgeon B."/>
            <person name="Goodwin S."/>
            <person name="Spatafora J."/>
            <person name="Crous P."/>
            <person name="Grigoriev I."/>
        </authorList>
    </citation>
    <scope>NUCLEOTIDE SEQUENCE</scope>
    <source>
        <strain evidence="2">CBS 627.86</strain>
    </source>
</reference>
<evidence type="ECO:0000313" key="3">
    <source>
        <dbReference type="Proteomes" id="UP000799770"/>
    </source>
</evidence>
<name>A0A6A5ZHZ5_9PLEO</name>
<dbReference type="Proteomes" id="UP000799770">
    <property type="component" value="Unassembled WGS sequence"/>
</dbReference>
<feature type="region of interest" description="Disordered" evidence="1">
    <location>
        <begin position="42"/>
        <end position="64"/>
    </location>
</feature>
<evidence type="ECO:0000256" key="1">
    <source>
        <dbReference type="SAM" id="MobiDB-lite"/>
    </source>
</evidence>
<accession>A0A6A5ZHZ5</accession>
<protein>
    <submittedName>
        <fullName evidence="2">Uncharacterized protein</fullName>
    </submittedName>
</protein>
<organism evidence="2 3">
    <name type="scientific">Lophiotrema nucula</name>
    <dbReference type="NCBI Taxonomy" id="690887"/>
    <lineage>
        <taxon>Eukaryota</taxon>
        <taxon>Fungi</taxon>
        <taxon>Dikarya</taxon>
        <taxon>Ascomycota</taxon>
        <taxon>Pezizomycotina</taxon>
        <taxon>Dothideomycetes</taxon>
        <taxon>Pleosporomycetidae</taxon>
        <taxon>Pleosporales</taxon>
        <taxon>Lophiotremataceae</taxon>
        <taxon>Lophiotrema</taxon>
    </lineage>
</organism>
<gene>
    <name evidence="2" type="ORF">BDV96DRAFT_386014</name>
</gene>
<sequence>MPRTQKSLTFLGAALRLALPHSRARARPYNWTPLPRERERDQRVLPRSCSAGRMTDRRASPGVVTDRPAIRSLTSPVQQNRCRSIYNFLVRACYCGSLLTKPGFLGKAPYRWNNCFHNRMVDVNKLTALRLEEPGSACRSMPFL</sequence>
<dbReference type="EMBL" id="ML977317">
    <property type="protein sequence ID" value="KAF2118437.1"/>
    <property type="molecule type" value="Genomic_DNA"/>
</dbReference>
<proteinExistence type="predicted"/>
<keyword evidence="3" id="KW-1185">Reference proteome</keyword>
<dbReference type="AlphaFoldDB" id="A0A6A5ZHZ5"/>
<evidence type="ECO:0000313" key="2">
    <source>
        <dbReference type="EMBL" id="KAF2118437.1"/>
    </source>
</evidence>